<gene>
    <name evidence="1" type="ORF">C1702_11185</name>
</gene>
<proteinExistence type="predicted"/>
<dbReference type="EMBL" id="PSNY01000011">
    <property type="protein sequence ID" value="PPE69499.1"/>
    <property type="molecule type" value="Genomic_DNA"/>
</dbReference>
<keyword evidence="2" id="KW-1185">Reference proteome</keyword>
<dbReference type="RefSeq" id="WP_104357793.1">
    <property type="nucleotide sequence ID" value="NZ_CP064338.1"/>
</dbReference>
<sequence length="373" mass="38857">MPQKLLKQAFSVGLKPAPTKTVTDADGNTVTLHALPILPASPFRPVDSRAGIEFSYDADALIADYERRGRRIVLDVDHLTEGYGVDSRARGWSVALTTAARERDAGLEDGPLYGWFELTDLGVEALSKKHYGYTSGVALGRWLDETHFVFTRIKSLALTNNPATEMPQAFTADNSDDDSDLQAGAPYTTQQTADKEAEMLAKILDQLGLAADADEAAVLDAITALTAAKTKADEAAAAFAAAGVDDVTAFAAKSGETSQALSAAQAEVAALKVELQAFKAAAADQAAVAAVDAAIAACKITPAQREAMLKFARADVAAFTAAMEAAPAVLSADKTAQAPAAGSQDVALTDAVKEYLTKVVGVSEDVYVAGASE</sequence>
<dbReference type="Proteomes" id="UP000239406">
    <property type="component" value="Unassembled WGS sequence"/>
</dbReference>
<evidence type="ECO:0000313" key="1">
    <source>
        <dbReference type="EMBL" id="PPE69499.1"/>
    </source>
</evidence>
<organism evidence="1 2">
    <name type="scientific">Caldimonas thermodepolymerans</name>
    <dbReference type="NCBI Taxonomy" id="215580"/>
    <lineage>
        <taxon>Bacteria</taxon>
        <taxon>Pseudomonadati</taxon>
        <taxon>Pseudomonadota</taxon>
        <taxon>Betaproteobacteria</taxon>
        <taxon>Burkholderiales</taxon>
        <taxon>Sphaerotilaceae</taxon>
        <taxon>Caldimonas</taxon>
    </lineage>
</organism>
<protein>
    <submittedName>
        <fullName evidence="1">Uncharacterized protein</fullName>
    </submittedName>
</protein>
<reference evidence="1 2" key="1">
    <citation type="submission" date="2018-02" db="EMBL/GenBank/DDBJ databases">
        <title>Reclassifiation of [Polyangium] brachysporum DSM 7029 as Guopingzhaonella breviflexa gen. nov., sp. nov., a member of the family Comamonadaceae.</title>
        <authorList>
            <person name="Tang B."/>
        </authorList>
    </citation>
    <scope>NUCLEOTIDE SEQUENCE [LARGE SCALE GENOMIC DNA]</scope>
    <source>
        <strain evidence="1 2">DSM 15344</strain>
    </source>
</reference>
<dbReference type="Pfam" id="PF10123">
    <property type="entry name" value="Mu-like_Pro"/>
    <property type="match status" value="1"/>
</dbReference>
<dbReference type="InterPro" id="IPR012106">
    <property type="entry name" value="Phage_Mu_Gp1"/>
</dbReference>
<comment type="caution">
    <text evidence="1">The sequence shown here is derived from an EMBL/GenBank/DDBJ whole genome shotgun (WGS) entry which is preliminary data.</text>
</comment>
<name>A0A2S5T3J8_9BURK</name>
<accession>A0A2S5T3J8</accession>
<dbReference type="AlphaFoldDB" id="A0A2S5T3J8"/>
<evidence type="ECO:0000313" key="2">
    <source>
        <dbReference type="Proteomes" id="UP000239406"/>
    </source>
</evidence>